<dbReference type="InterPro" id="IPR004843">
    <property type="entry name" value="Calcineurin-like_PHP"/>
</dbReference>
<dbReference type="AlphaFoldDB" id="A0A6M1TVN1"/>
<organism evidence="2 3">
    <name type="scientific">Paragemmobacter kunshanensis</name>
    <dbReference type="NCBI Taxonomy" id="2583234"/>
    <lineage>
        <taxon>Bacteria</taxon>
        <taxon>Pseudomonadati</taxon>
        <taxon>Pseudomonadota</taxon>
        <taxon>Alphaproteobacteria</taxon>
        <taxon>Rhodobacterales</taxon>
        <taxon>Paracoccaceae</taxon>
        <taxon>Paragemmobacter</taxon>
    </lineage>
</organism>
<gene>
    <name evidence="2" type="ORF">G5V65_04230</name>
</gene>
<name>A0A6M1TVN1_9RHOB</name>
<protein>
    <submittedName>
        <fullName evidence="2">Serine/threonine protein phosphatase</fullName>
    </submittedName>
</protein>
<dbReference type="EMBL" id="JAALFE010000003">
    <property type="protein sequence ID" value="NGQ90092.1"/>
    <property type="molecule type" value="Genomic_DNA"/>
</dbReference>
<evidence type="ECO:0000259" key="1">
    <source>
        <dbReference type="Pfam" id="PF00149"/>
    </source>
</evidence>
<dbReference type="GO" id="GO:0110154">
    <property type="term" value="P:RNA decapping"/>
    <property type="evidence" value="ECO:0007669"/>
    <property type="project" value="TreeGrafter"/>
</dbReference>
<dbReference type="PANTHER" id="PTHR42850">
    <property type="entry name" value="METALLOPHOSPHOESTERASE"/>
    <property type="match status" value="1"/>
</dbReference>
<proteinExistence type="predicted"/>
<dbReference type="GO" id="GO:0008803">
    <property type="term" value="F:bis(5'-nucleosyl)-tetraphosphatase (symmetrical) activity"/>
    <property type="evidence" value="ECO:0007669"/>
    <property type="project" value="TreeGrafter"/>
</dbReference>
<feature type="domain" description="Calcineurin-like phosphoesterase" evidence="1">
    <location>
        <begin position="1"/>
        <end position="206"/>
    </location>
</feature>
<dbReference type="InterPro" id="IPR029052">
    <property type="entry name" value="Metallo-depent_PP-like"/>
</dbReference>
<dbReference type="SUPFAM" id="SSF56300">
    <property type="entry name" value="Metallo-dependent phosphatases"/>
    <property type="match status" value="1"/>
</dbReference>
<evidence type="ECO:0000313" key="3">
    <source>
        <dbReference type="Proteomes" id="UP000474758"/>
    </source>
</evidence>
<dbReference type="Gene3D" id="3.60.21.10">
    <property type="match status" value="1"/>
</dbReference>
<dbReference type="GO" id="GO:0016791">
    <property type="term" value="F:phosphatase activity"/>
    <property type="evidence" value="ECO:0007669"/>
    <property type="project" value="TreeGrafter"/>
</dbReference>
<dbReference type="PANTHER" id="PTHR42850:SF4">
    <property type="entry name" value="ZINC-DEPENDENT ENDOPOLYPHOSPHATASE"/>
    <property type="match status" value="1"/>
</dbReference>
<dbReference type="RefSeq" id="WP_165047332.1">
    <property type="nucleotide sequence ID" value="NZ_JAALFE010000003.1"/>
</dbReference>
<sequence length="244" mass="26824">MRSYAIGDIHGHLDLLLHAHDLIAQDRRQTGDHDAPVIHLGDYVDRGPDCRGVVEHLAQGTARGENWITLKGNHDRMFTRFLRDPAEAEPGLRADLSWLHPRLGGAATLASYGVPNAMDRPIAPVHAEAVEAVPDSHRIFLESRPTWHVRGDCVFVHAGIRPGIPMAEQAETDLVWIRAGFLEDNRDHGFLVVHGHTALDRATHYGNRVNIDSSAAYGGPLTAVVIEGRSVHHLTDAGRIPLQP</sequence>
<comment type="caution">
    <text evidence="2">The sequence shown here is derived from an EMBL/GenBank/DDBJ whole genome shotgun (WGS) entry which is preliminary data.</text>
</comment>
<evidence type="ECO:0000313" key="2">
    <source>
        <dbReference type="EMBL" id="NGQ90092.1"/>
    </source>
</evidence>
<accession>A0A6M1TVN1</accession>
<dbReference type="InterPro" id="IPR050126">
    <property type="entry name" value="Ap4A_hydrolase"/>
</dbReference>
<dbReference type="Proteomes" id="UP000474758">
    <property type="component" value="Unassembled WGS sequence"/>
</dbReference>
<dbReference type="GO" id="GO:0005737">
    <property type="term" value="C:cytoplasm"/>
    <property type="evidence" value="ECO:0007669"/>
    <property type="project" value="TreeGrafter"/>
</dbReference>
<dbReference type="Pfam" id="PF00149">
    <property type="entry name" value="Metallophos"/>
    <property type="match status" value="1"/>
</dbReference>
<reference evidence="2 3" key="1">
    <citation type="submission" date="2020-02" db="EMBL/GenBank/DDBJ databases">
        <title>Rhodobacter translucens sp. nov., a novel bacterium isolated from activated sludge.</title>
        <authorList>
            <person name="Liu J."/>
        </authorList>
    </citation>
    <scope>NUCLEOTIDE SEQUENCE [LARGE SCALE GENOMIC DNA]</scope>
    <source>
        <strain evidence="2 3">HX-7-19</strain>
    </source>
</reference>
<keyword evidence="3" id="KW-1185">Reference proteome</keyword>